<dbReference type="RefSeq" id="XP_024716423.1">
    <property type="nucleotide sequence ID" value="XM_024864890.1"/>
</dbReference>
<reference evidence="2 3" key="1">
    <citation type="journal article" date="2018" name="New Phytol.">
        <title>Comparative genomics and transcriptomics depict ericoid mycorrhizal fungi as versatile saprotrophs and plant mutualists.</title>
        <authorList>
            <person name="Martino E."/>
            <person name="Morin E."/>
            <person name="Grelet G.A."/>
            <person name="Kuo A."/>
            <person name="Kohler A."/>
            <person name="Daghino S."/>
            <person name="Barry K.W."/>
            <person name="Cichocki N."/>
            <person name="Clum A."/>
            <person name="Dockter R.B."/>
            <person name="Hainaut M."/>
            <person name="Kuo R.C."/>
            <person name="LaButti K."/>
            <person name="Lindahl B.D."/>
            <person name="Lindquist E.A."/>
            <person name="Lipzen A."/>
            <person name="Khouja H.R."/>
            <person name="Magnuson J."/>
            <person name="Murat C."/>
            <person name="Ohm R.A."/>
            <person name="Singer S.W."/>
            <person name="Spatafora J.W."/>
            <person name="Wang M."/>
            <person name="Veneault-Fourrey C."/>
            <person name="Henrissat B."/>
            <person name="Grigoriev I.V."/>
            <person name="Martin F.M."/>
            <person name="Perotto S."/>
        </authorList>
    </citation>
    <scope>NUCLEOTIDE SEQUENCE [LARGE SCALE GENOMIC DNA]</scope>
    <source>
        <strain evidence="2 3">ATCC 22711</strain>
    </source>
</reference>
<dbReference type="AlphaFoldDB" id="A0A2T3AP36"/>
<feature type="compositionally biased region" description="Pro residues" evidence="1">
    <location>
        <begin position="152"/>
        <end position="162"/>
    </location>
</feature>
<feature type="compositionally biased region" description="Basic and acidic residues" evidence="1">
    <location>
        <begin position="176"/>
        <end position="196"/>
    </location>
</feature>
<dbReference type="OrthoDB" id="5408734at2759"/>
<feature type="region of interest" description="Disordered" evidence="1">
    <location>
        <begin position="73"/>
        <end position="213"/>
    </location>
</feature>
<evidence type="ECO:0000256" key="1">
    <source>
        <dbReference type="SAM" id="MobiDB-lite"/>
    </source>
</evidence>
<name>A0A2T3AP36_AMORE</name>
<feature type="compositionally biased region" description="Polar residues" evidence="1">
    <location>
        <begin position="113"/>
        <end position="130"/>
    </location>
</feature>
<dbReference type="InParanoid" id="A0A2T3AP36"/>
<organism evidence="2 3">
    <name type="scientific">Amorphotheca resinae ATCC 22711</name>
    <dbReference type="NCBI Taxonomy" id="857342"/>
    <lineage>
        <taxon>Eukaryota</taxon>
        <taxon>Fungi</taxon>
        <taxon>Dikarya</taxon>
        <taxon>Ascomycota</taxon>
        <taxon>Pezizomycotina</taxon>
        <taxon>Leotiomycetes</taxon>
        <taxon>Helotiales</taxon>
        <taxon>Amorphothecaceae</taxon>
        <taxon>Amorphotheca</taxon>
    </lineage>
</organism>
<sequence>MSDDELDRDWKPNGRPQSTLARSFSLALDDLFKIDNSVADLDAVIYEKKMKVTSQTSELEALEARLKATEERLRAAAANGAPNHSGRSSPRPRAPLNDTFAQPLPGKREQPASPLSESTKVPSRPQTANRPKTRDGRPQSSRRTQEAYTAGPPMPGALPPTPGTSEGESSEPEYVIVERQRIRTSADLKPVGKDGDMPPVPPPKDGAYVGSDD</sequence>
<accession>A0A2T3AP36</accession>
<dbReference type="EMBL" id="KZ679020">
    <property type="protein sequence ID" value="PSS06693.1"/>
    <property type="molecule type" value="Genomic_DNA"/>
</dbReference>
<keyword evidence="3" id="KW-1185">Reference proteome</keyword>
<evidence type="ECO:0000313" key="2">
    <source>
        <dbReference type="EMBL" id="PSS06693.1"/>
    </source>
</evidence>
<evidence type="ECO:0000313" key="3">
    <source>
        <dbReference type="Proteomes" id="UP000241818"/>
    </source>
</evidence>
<dbReference type="Proteomes" id="UP000241818">
    <property type="component" value="Unassembled WGS sequence"/>
</dbReference>
<gene>
    <name evidence="2" type="ORF">M430DRAFT_23389</name>
</gene>
<dbReference type="GeneID" id="36572971"/>
<protein>
    <submittedName>
        <fullName evidence="2">Uncharacterized protein</fullName>
    </submittedName>
</protein>
<proteinExistence type="predicted"/>